<dbReference type="InterPro" id="IPR036397">
    <property type="entry name" value="RNaseH_sf"/>
</dbReference>
<evidence type="ECO:0000313" key="3">
    <source>
        <dbReference type="EMBL" id="MYZ52546.1"/>
    </source>
</evidence>
<reference evidence="3 4" key="1">
    <citation type="submission" date="2019-09" db="EMBL/GenBank/DDBJ databases">
        <title>Identification of Malikia spinosa a prominent benzene-, toluene-, and ethylbenzene-degrading bacterium: enrichment, isolation and whole genome sequencing.</title>
        <authorList>
            <person name="Tancsics A."/>
            <person name="Revesz F."/>
            <person name="Kriszt B."/>
        </authorList>
    </citation>
    <scope>NUCLEOTIDE SEQUENCE [LARGE SCALE GENOMIC DNA]</scope>
    <source>
        <strain evidence="3 4">AB6</strain>
    </source>
</reference>
<dbReference type="Gene3D" id="3.30.420.10">
    <property type="entry name" value="Ribonuclease H-like superfamily/Ribonuclease H"/>
    <property type="match status" value="1"/>
</dbReference>
<evidence type="ECO:0000256" key="1">
    <source>
        <dbReference type="SAM" id="MobiDB-lite"/>
    </source>
</evidence>
<dbReference type="GO" id="GO:0003676">
    <property type="term" value="F:nucleic acid binding"/>
    <property type="evidence" value="ECO:0007669"/>
    <property type="project" value="InterPro"/>
</dbReference>
<dbReference type="AlphaFoldDB" id="A0A7C9JM17"/>
<feature type="domain" description="Integrase catalytic" evidence="2">
    <location>
        <begin position="496"/>
        <end position="688"/>
    </location>
</feature>
<organism evidence="3 4">
    <name type="scientific">Malikia spinosa</name>
    <dbReference type="NCBI Taxonomy" id="86180"/>
    <lineage>
        <taxon>Bacteria</taxon>
        <taxon>Pseudomonadati</taxon>
        <taxon>Pseudomonadota</taxon>
        <taxon>Betaproteobacteria</taxon>
        <taxon>Burkholderiales</taxon>
        <taxon>Comamonadaceae</taxon>
        <taxon>Malikia</taxon>
    </lineage>
</organism>
<dbReference type="InterPro" id="IPR015378">
    <property type="entry name" value="Transposase-like_Mu_C"/>
</dbReference>
<proteinExistence type="predicted"/>
<dbReference type="RefSeq" id="WP_161125378.1">
    <property type="nucleotide sequence ID" value="NZ_VYSB01000010.1"/>
</dbReference>
<dbReference type="InterPro" id="IPR001584">
    <property type="entry name" value="Integrase_cat-core"/>
</dbReference>
<dbReference type="InterPro" id="IPR012337">
    <property type="entry name" value="RNaseH-like_sf"/>
</dbReference>
<dbReference type="Pfam" id="PF09299">
    <property type="entry name" value="Mu-transpos_C"/>
    <property type="match status" value="1"/>
</dbReference>
<dbReference type="Proteomes" id="UP000481947">
    <property type="component" value="Unassembled WGS sequence"/>
</dbReference>
<evidence type="ECO:0000259" key="2">
    <source>
        <dbReference type="PROSITE" id="PS50994"/>
    </source>
</evidence>
<feature type="region of interest" description="Disordered" evidence="1">
    <location>
        <begin position="875"/>
        <end position="900"/>
    </location>
</feature>
<dbReference type="InterPro" id="IPR009004">
    <property type="entry name" value="Transposase_Mu_C"/>
</dbReference>
<evidence type="ECO:0000313" key="4">
    <source>
        <dbReference type="Proteomes" id="UP000481947"/>
    </source>
</evidence>
<dbReference type="GO" id="GO:0015074">
    <property type="term" value="P:DNA integration"/>
    <property type="evidence" value="ECO:0007669"/>
    <property type="project" value="InterPro"/>
</dbReference>
<dbReference type="EMBL" id="VYSB01000010">
    <property type="protein sequence ID" value="MYZ52546.1"/>
    <property type="molecule type" value="Genomic_DNA"/>
</dbReference>
<dbReference type="Pfam" id="PF00665">
    <property type="entry name" value="rve"/>
    <property type="match status" value="1"/>
</dbReference>
<dbReference type="SUPFAM" id="SSF53098">
    <property type="entry name" value="Ribonuclease H-like"/>
    <property type="match status" value="1"/>
</dbReference>
<comment type="caution">
    <text evidence="3">The sequence shown here is derived from an EMBL/GenBank/DDBJ whole genome shotgun (WGS) entry which is preliminary data.</text>
</comment>
<accession>A0A7C9JM17</accession>
<name>A0A7C9JM17_9BURK</name>
<gene>
    <name evidence="3" type="ORF">F5985_10455</name>
</gene>
<protein>
    <submittedName>
        <fullName evidence="3">DDE-type integrase/transposase/recombinase</fullName>
    </submittedName>
</protein>
<dbReference type="PROSITE" id="PS50994">
    <property type="entry name" value="INTEGRASE"/>
    <property type="match status" value="1"/>
</dbReference>
<sequence>MLNKEELVELFDHLGLPAKGRELVLRARAEAPVRPVKSQGGNVITLLASRKMGREIRTESRHVEFAAAVDKEYDPLVIEYYAQPCQLQLELVDDATGEIRRIQHTPDYLVITSDAITLEEWKTESKLTRLSERYPYRYQKSSDGQWYAPQIERQLAEIGIRYRVYSDTSLPGKRIENLLHLADYFHPAAEPCPVSTLARLQAILREHGAVYIAELLSAPYSFDADELNKAIADNQVVADLDREALTSPLRSRLYRDATLRDFLAADIKVGQVPGQLNFVMDIAPGAVFRYEGQELTISLAGERDIVCSRGDGGTCTLARDWLLDAIDKQQLHQVSAPATPTLNLASYTEQELETALRREVILGSTNCSVSDRTKRRWLAKQKSAVANGGNEVLALVPQTAARGNRTARLSEAQEYWLNYIVETKWPTHEARNFKNCYRELVVACDAAGIKPPSYPTLIERIKAAENAKTLRARHGKRMAYQMSEFVDVLYVDTPVHGSRPFQYVHIDHTQLDIELISSRTGKPLGRPWLSLAVDAYSRRIFALYLTFDPPSYHSVMMTVRDMVRRCARLPEFVIVDNGRDFMSLAFETFLKAMGTHTRFRPAGQPRHGAVLERMFGQANTEFVHNLAGNTKATKNVRMTTGKHMPVNFAEWTLEHMYYGITHWATEYYDQERHPALDCSPREAYQRGLSQAGARAHRRILFNEDFLIATCPPADREGLRVVHNQTGVKVNDLLYWHADFRDPRYAGQKYPVRYDPWDASSVYVRLKDRWVRAQCRNLMGLGQLTELERRTLTEEYTNKSGTPLDDERARQRLREFMQVFTPEGALAAAFDRQAENKSLYNHLQLSCINPVLAAPKTCLIEDITEAVVTDVVDQRSPSPLSIQAPPPQAAAPDDLPDFDTF</sequence>
<dbReference type="SUPFAM" id="SSF50610">
    <property type="entry name" value="mu transposase, C-terminal domain"/>
    <property type="match status" value="1"/>
</dbReference>